<evidence type="ECO:0000313" key="1">
    <source>
        <dbReference type="EMBL" id="EFH67243.1"/>
    </source>
</evidence>
<keyword evidence="2" id="KW-1185">Reference proteome</keyword>
<organism evidence="2">
    <name type="scientific">Arabidopsis lyrata subsp. lyrata</name>
    <name type="common">Lyre-leaved rock-cress</name>
    <dbReference type="NCBI Taxonomy" id="81972"/>
    <lineage>
        <taxon>Eukaryota</taxon>
        <taxon>Viridiplantae</taxon>
        <taxon>Streptophyta</taxon>
        <taxon>Embryophyta</taxon>
        <taxon>Tracheophyta</taxon>
        <taxon>Spermatophyta</taxon>
        <taxon>Magnoliopsida</taxon>
        <taxon>eudicotyledons</taxon>
        <taxon>Gunneridae</taxon>
        <taxon>Pentapetalae</taxon>
        <taxon>rosids</taxon>
        <taxon>malvids</taxon>
        <taxon>Brassicales</taxon>
        <taxon>Brassicaceae</taxon>
        <taxon>Camelineae</taxon>
        <taxon>Arabidopsis</taxon>
    </lineage>
</organism>
<dbReference type="EMBL" id="GL348713">
    <property type="protein sequence ID" value="EFH67243.1"/>
    <property type="molecule type" value="Genomic_DNA"/>
</dbReference>
<reference evidence="2" key="1">
    <citation type="journal article" date="2011" name="Nat. Genet.">
        <title>The Arabidopsis lyrata genome sequence and the basis of rapid genome size change.</title>
        <authorList>
            <person name="Hu T.T."/>
            <person name="Pattyn P."/>
            <person name="Bakker E.G."/>
            <person name="Cao J."/>
            <person name="Cheng J.-F."/>
            <person name="Clark R.M."/>
            <person name="Fahlgren N."/>
            <person name="Fawcett J.A."/>
            <person name="Grimwood J."/>
            <person name="Gundlach H."/>
            <person name="Haberer G."/>
            <person name="Hollister J.D."/>
            <person name="Ossowski S."/>
            <person name="Ottilar R.P."/>
            <person name="Salamov A.A."/>
            <person name="Schneeberger K."/>
            <person name="Spannagl M."/>
            <person name="Wang X."/>
            <person name="Yang L."/>
            <person name="Nasrallah M.E."/>
            <person name="Bergelson J."/>
            <person name="Carrington J.C."/>
            <person name="Gaut B.S."/>
            <person name="Schmutz J."/>
            <person name="Mayer K.F.X."/>
            <person name="Van de Peer Y."/>
            <person name="Grigoriev I.V."/>
            <person name="Nordborg M."/>
            <person name="Weigel D."/>
            <person name="Guo Y.-L."/>
        </authorList>
    </citation>
    <scope>NUCLEOTIDE SEQUENCE [LARGE SCALE GENOMIC DNA]</scope>
    <source>
        <strain evidence="2">cv. MN47</strain>
    </source>
</reference>
<evidence type="ECO:0000313" key="2">
    <source>
        <dbReference type="Proteomes" id="UP000008694"/>
    </source>
</evidence>
<dbReference type="HOGENOM" id="CLU_3109126_0_0_1"/>
<accession>D7KHJ3</accession>
<dbReference type="Proteomes" id="UP000008694">
    <property type="component" value="Unassembled WGS sequence"/>
</dbReference>
<name>D7KHJ3_ARALL</name>
<protein>
    <submittedName>
        <fullName evidence="1">Predicted protein</fullName>
    </submittedName>
</protein>
<dbReference type="Gramene" id="scaffold_103599.1">
    <property type="protein sequence ID" value="scaffold_103599.1"/>
    <property type="gene ID" value="scaffold_103599.1"/>
</dbReference>
<gene>
    <name evidence="1" type="ORF">ARALYDRAFT_890805</name>
</gene>
<sequence>MKLFPSPSPPLPVAKRPRSFFTRLFFNNLRISDDVSRFFYPIEFVLDCFTK</sequence>
<dbReference type="AlphaFoldDB" id="D7KHJ3"/>
<proteinExistence type="predicted"/>